<dbReference type="AlphaFoldDB" id="A0AAW1SMK7"/>
<proteinExistence type="predicted"/>
<reference evidence="1 2" key="1">
    <citation type="journal article" date="2024" name="Nat. Commun.">
        <title>Phylogenomics reveals the evolutionary origins of lichenization in chlorophyte algae.</title>
        <authorList>
            <person name="Puginier C."/>
            <person name="Libourel C."/>
            <person name="Otte J."/>
            <person name="Skaloud P."/>
            <person name="Haon M."/>
            <person name="Grisel S."/>
            <person name="Petersen M."/>
            <person name="Berrin J.G."/>
            <person name="Delaux P.M."/>
            <person name="Dal Grande F."/>
            <person name="Keller J."/>
        </authorList>
    </citation>
    <scope>NUCLEOTIDE SEQUENCE [LARGE SCALE GENOMIC DNA]</scope>
    <source>
        <strain evidence="1 2">SAG 2523</strain>
    </source>
</reference>
<comment type="caution">
    <text evidence="1">The sequence shown here is derived from an EMBL/GenBank/DDBJ whole genome shotgun (WGS) entry which is preliminary data.</text>
</comment>
<accession>A0AAW1SMK7</accession>
<protein>
    <submittedName>
        <fullName evidence="1">Uncharacterized protein</fullName>
    </submittedName>
</protein>
<evidence type="ECO:0000313" key="2">
    <source>
        <dbReference type="Proteomes" id="UP001485043"/>
    </source>
</evidence>
<gene>
    <name evidence="1" type="ORF">WJX84_007094</name>
</gene>
<keyword evidence="2" id="KW-1185">Reference proteome</keyword>
<evidence type="ECO:0000313" key="1">
    <source>
        <dbReference type="EMBL" id="KAK9849116.1"/>
    </source>
</evidence>
<organism evidence="1 2">
    <name type="scientific">Apatococcus fuscideae</name>
    <dbReference type="NCBI Taxonomy" id="2026836"/>
    <lineage>
        <taxon>Eukaryota</taxon>
        <taxon>Viridiplantae</taxon>
        <taxon>Chlorophyta</taxon>
        <taxon>core chlorophytes</taxon>
        <taxon>Trebouxiophyceae</taxon>
        <taxon>Chlorellales</taxon>
        <taxon>Chlorellaceae</taxon>
        <taxon>Apatococcus</taxon>
    </lineage>
</organism>
<dbReference type="Proteomes" id="UP001485043">
    <property type="component" value="Unassembled WGS sequence"/>
</dbReference>
<name>A0AAW1SMK7_9CHLO</name>
<dbReference type="EMBL" id="JALJOV010001362">
    <property type="protein sequence ID" value="KAK9849116.1"/>
    <property type="molecule type" value="Genomic_DNA"/>
</dbReference>
<sequence length="100" mass="10298">MEPAVSLCRAVKAGRAPSQAEAGCRPSGDQFLRKAAASFLLSAPPKSSLVLLSGDAGFKGRAEQAKPDGKVVVNVTIQHGTSIHVSAIQGRVCVEISNKA</sequence>